<name>A0A6N7WXF9_9FIRM</name>
<keyword evidence="3" id="KW-0479">Metal-binding</keyword>
<dbReference type="AlphaFoldDB" id="A0A6N7WXF9"/>
<evidence type="ECO:0000259" key="6">
    <source>
        <dbReference type="PROSITE" id="PS51462"/>
    </source>
</evidence>
<protein>
    <submittedName>
        <fullName evidence="7">8-oxo-dGTP diphosphatase</fullName>
    </submittedName>
</protein>
<comment type="cofactor">
    <cofactor evidence="1">
        <name>Mg(2+)</name>
        <dbReference type="ChEBI" id="CHEBI:18420"/>
    </cofactor>
</comment>
<comment type="similarity">
    <text evidence="2">Belongs to the Nudix hydrolase family.</text>
</comment>
<dbReference type="RefSeq" id="WP_154537001.1">
    <property type="nucleotide sequence ID" value="NZ_VUNE01000001.1"/>
</dbReference>
<dbReference type="GO" id="GO:0046872">
    <property type="term" value="F:metal ion binding"/>
    <property type="evidence" value="ECO:0007669"/>
    <property type="project" value="UniProtKB-KW"/>
</dbReference>
<keyword evidence="8" id="KW-1185">Reference proteome</keyword>
<evidence type="ECO:0000256" key="1">
    <source>
        <dbReference type="ARBA" id="ARBA00001946"/>
    </source>
</evidence>
<proteinExistence type="inferred from homology"/>
<feature type="domain" description="Nudix hydrolase" evidence="6">
    <location>
        <begin position="6"/>
        <end position="130"/>
    </location>
</feature>
<evidence type="ECO:0000256" key="3">
    <source>
        <dbReference type="ARBA" id="ARBA00022723"/>
    </source>
</evidence>
<dbReference type="Proteomes" id="UP000440713">
    <property type="component" value="Unassembled WGS sequence"/>
</dbReference>
<sequence length="152" mass="17477">MERKQTAELTNLVMVYDDNGNVLVEEKVGSNYRGLIFPGGHVEPGEAFVDSAIREIQEETGLNIKNVKLCGVKNWVEFDGSRYIVFLYKTNKFSGELTSSDEGRVFWMPLEKLRKAENKLWHMDQMLELSCGNTYSELYFNRNDSAIKPILK</sequence>
<dbReference type="InterPro" id="IPR015797">
    <property type="entry name" value="NUDIX_hydrolase-like_dom_sf"/>
</dbReference>
<organism evidence="7 8">
    <name type="scientific">Peptostreptococcus porci</name>
    <dbReference type="NCBI Taxonomy" id="2652282"/>
    <lineage>
        <taxon>Bacteria</taxon>
        <taxon>Bacillati</taxon>
        <taxon>Bacillota</taxon>
        <taxon>Clostridia</taxon>
        <taxon>Peptostreptococcales</taxon>
        <taxon>Peptostreptococcaceae</taxon>
        <taxon>Peptostreptococcus</taxon>
    </lineage>
</organism>
<dbReference type="EMBL" id="VUNE01000001">
    <property type="protein sequence ID" value="MST61575.1"/>
    <property type="molecule type" value="Genomic_DNA"/>
</dbReference>
<accession>A0A6N7WXF9</accession>
<dbReference type="SUPFAM" id="SSF55811">
    <property type="entry name" value="Nudix"/>
    <property type="match status" value="1"/>
</dbReference>
<dbReference type="GO" id="GO:0016818">
    <property type="term" value="F:hydrolase activity, acting on acid anhydrides, in phosphorus-containing anhydrides"/>
    <property type="evidence" value="ECO:0007669"/>
    <property type="project" value="TreeGrafter"/>
</dbReference>
<dbReference type="InterPro" id="IPR020476">
    <property type="entry name" value="Nudix_hydrolase"/>
</dbReference>
<reference evidence="7 8" key="1">
    <citation type="submission" date="2019-08" db="EMBL/GenBank/DDBJ databases">
        <title>In-depth cultivation of the pig gut microbiome towards novel bacterial diversity and tailored functional studies.</title>
        <authorList>
            <person name="Wylensek D."/>
            <person name="Hitch T.C.A."/>
            <person name="Clavel T."/>
        </authorList>
    </citation>
    <scope>NUCLEOTIDE SEQUENCE [LARGE SCALE GENOMIC DNA]</scope>
    <source>
        <strain evidence="7 8">WCA-SAB-591-4A-A</strain>
    </source>
</reference>
<evidence type="ECO:0000256" key="2">
    <source>
        <dbReference type="ARBA" id="ARBA00005582"/>
    </source>
</evidence>
<dbReference type="PRINTS" id="PR00502">
    <property type="entry name" value="NUDIXFAMILY"/>
</dbReference>
<dbReference type="PANTHER" id="PTHR43758:SF2">
    <property type="entry name" value="OXIDIZED PURINE NUCLEOSIDE TRIPHOSPHATE HYDROLASE"/>
    <property type="match status" value="1"/>
</dbReference>
<keyword evidence="5" id="KW-0460">Magnesium</keyword>
<dbReference type="GO" id="GO:0005737">
    <property type="term" value="C:cytoplasm"/>
    <property type="evidence" value="ECO:0007669"/>
    <property type="project" value="TreeGrafter"/>
</dbReference>
<dbReference type="CDD" id="cd18875">
    <property type="entry name" value="NUDIX_Hydrolase"/>
    <property type="match status" value="1"/>
</dbReference>
<dbReference type="PROSITE" id="PS51462">
    <property type="entry name" value="NUDIX"/>
    <property type="match status" value="1"/>
</dbReference>
<dbReference type="InterPro" id="IPR000086">
    <property type="entry name" value="NUDIX_hydrolase_dom"/>
</dbReference>
<dbReference type="PANTHER" id="PTHR43758">
    <property type="entry name" value="7,8-DIHYDRO-8-OXOGUANINE TRIPHOSPHATASE"/>
    <property type="match status" value="1"/>
</dbReference>
<gene>
    <name evidence="7" type="ORF">FYJ71_01065</name>
</gene>
<evidence type="ECO:0000256" key="5">
    <source>
        <dbReference type="ARBA" id="ARBA00022842"/>
    </source>
</evidence>
<dbReference type="Pfam" id="PF00293">
    <property type="entry name" value="NUDIX"/>
    <property type="match status" value="1"/>
</dbReference>
<keyword evidence="4" id="KW-0378">Hydrolase</keyword>
<evidence type="ECO:0000313" key="8">
    <source>
        <dbReference type="Proteomes" id="UP000440713"/>
    </source>
</evidence>
<evidence type="ECO:0000313" key="7">
    <source>
        <dbReference type="EMBL" id="MST61575.1"/>
    </source>
</evidence>
<evidence type="ECO:0000256" key="4">
    <source>
        <dbReference type="ARBA" id="ARBA00022801"/>
    </source>
</evidence>
<dbReference type="Gene3D" id="3.90.79.10">
    <property type="entry name" value="Nucleoside Triphosphate Pyrophosphohydrolase"/>
    <property type="match status" value="1"/>
</dbReference>
<comment type="caution">
    <text evidence="7">The sequence shown here is derived from an EMBL/GenBank/DDBJ whole genome shotgun (WGS) entry which is preliminary data.</text>
</comment>